<evidence type="ECO:0000313" key="3">
    <source>
        <dbReference type="EMBL" id="OQS01176.1"/>
    </source>
</evidence>
<feature type="chain" id="PRO_5010722537" description="Secreted protein" evidence="2">
    <location>
        <begin position="20"/>
        <end position="108"/>
    </location>
</feature>
<feature type="transmembrane region" description="Helical" evidence="1">
    <location>
        <begin position="87"/>
        <end position="107"/>
    </location>
</feature>
<accession>A0A1V9ZT32</accession>
<proteinExistence type="predicted"/>
<dbReference type="AlphaFoldDB" id="A0A1V9ZT32"/>
<gene>
    <name evidence="3" type="ORF">ACHHYP_01729</name>
</gene>
<comment type="caution">
    <text evidence="3">The sequence shown here is derived from an EMBL/GenBank/DDBJ whole genome shotgun (WGS) entry which is preliminary data.</text>
</comment>
<organism evidence="3 4">
    <name type="scientific">Achlya hypogyna</name>
    <name type="common">Oomycete</name>
    <name type="synonym">Protoachlya hypogyna</name>
    <dbReference type="NCBI Taxonomy" id="1202772"/>
    <lineage>
        <taxon>Eukaryota</taxon>
        <taxon>Sar</taxon>
        <taxon>Stramenopiles</taxon>
        <taxon>Oomycota</taxon>
        <taxon>Saprolegniomycetes</taxon>
        <taxon>Saprolegniales</taxon>
        <taxon>Achlyaceae</taxon>
        <taxon>Achlya</taxon>
    </lineage>
</organism>
<evidence type="ECO:0000256" key="1">
    <source>
        <dbReference type="SAM" id="Phobius"/>
    </source>
</evidence>
<dbReference type="EMBL" id="JNBR01000013">
    <property type="protein sequence ID" value="OQS01176.1"/>
    <property type="molecule type" value="Genomic_DNA"/>
</dbReference>
<sequence length="108" mass="12143">MRRSLVLAVVAGAVAYVSSRHAPDVYIWNALHQRHDHVFHYSNVAHEAALEADPRQVKYVGLHTSSAEPAKKAHIKVLERKHKYPTLAATISITILVVTIYIIVVYYS</sequence>
<name>A0A1V9ZT32_ACHHY</name>
<keyword evidence="1" id="KW-0812">Transmembrane</keyword>
<protein>
    <recommendedName>
        <fullName evidence="5">Secreted protein</fullName>
    </recommendedName>
</protein>
<keyword evidence="1" id="KW-1133">Transmembrane helix</keyword>
<evidence type="ECO:0000256" key="2">
    <source>
        <dbReference type="SAM" id="SignalP"/>
    </source>
</evidence>
<dbReference type="Proteomes" id="UP000243579">
    <property type="component" value="Unassembled WGS sequence"/>
</dbReference>
<dbReference type="OrthoDB" id="70796at2759"/>
<evidence type="ECO:0008006" key="5">
    <source>
        <dbReference type="Google" id="ProtNLM"/>
    </source>
</evidence>
<feature type="signal peptide" evidence="2">
    <location>
        <begin position="1"/>
        <end position="19"/>
    </location>
</feature>
<reference evidence="3 4" key="1">
    <citation type="journal article" date="2014" name="Genome Biol. Evol.">
        <title>The secreted proteins of Achlya hypogyna and Thraustotheca clavata identify the ancestral oomycete secretome and reveal gene acquisitions by horizontal gene transfer.</title>
        <authorList>
            <person name="Misner I."/>
            <person name="Blouin N."/>
            <person name="Leonard G."/>
            <person name="Richards T.A."/>
            <person name="Lane C.E."/>
        </authorList>
    </citation>
    <scope>NUCLEOTIDE SEQUENCE [LARGE SCALE GENOMIC DNA]</scope>
    <source>
        <strain evidence="3 4">ATCC 48635</strain>
    </source>
</reference>
<evidence type="ECO:0000313" key="4">
    <source>
        <dbReference type="Proteomes" id="UP000243579"/>
    </source>
</evidence>
<keyword evidence="4" id="KW-1185">Reference proteome</keyword>
<keyword evidence="1" id="KW-0472">Membrane</keyword>
<keyword evidence="2" id="KW-0732">Signal</keyword>